<dbReference type="OrthoDB" id="9782855at2"/>
<dbReference type="Pfam" id="PF02353">
    <property type="entry name" value="CMAS"/>
    <property type="match status" value="1"/>
</dbReference>
<evidence type="ECO:0000313" key="8">
    <source>
        <dbReference type="Proteomes" id="UP000199656"/>
    </source>
</evidence>
<keyword evidence="3" id="KW-0808">Transferase</keyword>
<dbReference type="PANTHER" id="PTHR43667">
    <property type="entry name" value="CYCLOPROPANE-FATTY-ACYL-PHOSPHOLIPID SYNTHASE"/>
    <property type="match status" value="1"/>
</dbReference>
<feature type="active site" evidence="6">
    <location>
        <position position="341"/>
    </location>
</feature>
<dbReference type="Gene3D" id="3.40.50.150">
    <property type="entry name" value="Vaccinia Virus protein VP39"/>
    <property type="match status" value="1"/>
</dbReference>
<proteinExistence type="inferred from homology"/>
<dbReference type="InterPro" id="IPR003333">
    <property type="entry name" value="CMAS"/>
</dbReference>
<evidence type="ECO:0000256" key="4">
    <source>
        <dbReference type="ARBA" id="ARBA00022691"/>
    </source>
</evidence>
<dbReference type="GO" id="GO:0032259">
    <property type="term" value="P:methylation"/>
    <property type="evidence" value="ECO:0007669"/>
    <property type="project" value="UniProtKB-KW"/>
</dbReference>
<keyword evidence="8" id="KW-1185">Reference proteome</keyword>
<dbReference type="AlphaFoldDB" id="A0A1H3ZGK3"/>
<dbReference type="InterPro" id="IPR029063">
    <property type="entry name" value="SAM-dependent_MTases_sf"/>
</dbReference>
<dbReference type="CDD" id="cd02440">
    <property type="entry name" value="AdoMet_MTases"/>
    <property type="match status" value="1"/>
</dbReference>
<sequence length="385" mass="44246">MNAKSIVTRLLDAAGITPDGSAPYDIHINNEQFYTEALHKGSLGLGESYMKGYWDSEALDEFFARILSARLDEKIKRDLGFRMQILLARLFNFQRPNKAVENGSRHYDLGNDLFELMLDKRLTYTCAFWEGARNLDEAQENKLDLTCRKLNLRPGMHVLDIGCGWGSFAQFAASKYGVKVTGVTISKEQVALAKEKCKGLPVDIRLTDYRALDEKFDAIVSLGMFEHVGYKNYRTYMEVAHRCLKDNGLFLLHTIGGNVANAFTDRWLNKYIFPNAMIPTMGLIGQSFEDLFVMEHWQNFGVDYDRTLLAWYENVQRNWDRLKSKYDQRFFRMWKYYLLSCAGSFRARTSQLWQMVLSKEGVPGGYKFKNRATVPGYATVTGNVV</sequence>
<reference evidence="8" key="1">
    <citation type="submission" date="2016-10" db="EMBL/GenBank/DDBJ databases">
        <authorList>
            <person name="Varghese N."/>
            <person name="Submissions S."/>
        </authorList>
    </citation>
    <scope>NUCLEOTIDE SEQUENCE [LARGE SCALE GENOMIC DNA]</scope>
    <source>
        <strain evidence="8">DSM 23920</strain>
    </source>
</reference>
<evidence type="ECO:0000256" key="5">
    <source>
        <dbReference type="ARBA" id="ARBA00023098"/>
    </source>
</evidence>
<comment type="similarity">
    <text evidence="1">Belongs to the CFA/CMAS family.</text>
</comment>
<dbReference type="PANTHER" id="PTHR43667:SF1">
    <property type="entry name" value="CYCLOPROPANE-FATTY-ACYL-PHOSPHOLIPID SYNTHASE"/>
    <property type="match status" value="1"/>
</dbReference>
<dbReference type="SUPFAM" id="SSF53335">
    <property type="entry name" value="S-adenosyl-L-methionine-dependent methyltransferases"/>
    <property type="match status" value="1"/>
</dbReference>
<keyword evidence="5" id="KW-0443">Lipid metabolism</keyword>
<gene>
    <name evidence="7" type="ORF">SAMN05660909_01197</name>
</gene>
<accession>A0A1H3ZGK3</accession>
<dbReference type="STRING" id="408074.SAMN05660909_01197"/>
<keyword evidence="4" id="KW-0949">S-adenosyl-L-methionine</keyword>
<dbReference type="PIRSF" id="PIRSF003085">
    <property type="entry name" value="CMAS"/>
    <property type="match status" value="1"/>
</dbReference>
<protein>
    <submittedName>
        <fullName evidence="7">Cyclopropane-fatty-acyl-phospholipid synthase</fullName>
    </submittedName>
</protein>
<dbReference type="GO" id="GO:0008610">
    <property type="term" value="P:lipid biosynthetic process"/>
    <property type="evidence" value="ECO:0007669"/>
    <property type="project" value="InterPro"/>
</dbReference>
<keyword evidence="2" id="KW-0489">Methyltransferase</keyword>
<dbReference type="EMBL" id="FNRL01000004">
    <property type="protein sequence ID" value="SEA22434.1"/>
    <property type="molecule type" value="Genomic_DNA"/>
</dbReference>
<dbReference type="GO" id="GO:0008168">
    <property type="term" value="F:methyltransferase activity"/>
    <property type="evidence" value="ECO:0007669"/>
    <property type="project" value="UniProtKB-KW"/>
</dbReference>
<organism evidence="7 8">
    <name type="scientific">Chitinophaga terrae</name>
    <name type="common">ex Kim and Jung 2007</name>
    <dbReference type="NCBI Taxonomy" id="408074"/>
    <lineage>
        <taxon>Bacteria</taxon>
        <taxon>Pseudomonadati</taxon>
        <taxon>Bacteroidota</taxon>
        <taxon>Chitinophagia</taxon>
        <taxon>Chitinophagales</taxon>
        <taxon>Chitinophagaceae</taxon>
        <taxon>Chitinophaga</taxon>
    </lineage>
</organism>
<dbReference type="RefSeq" id="WP_089759664.1">
    <property type="nucleotide sequence ID" value="NZ_BKAT01000005.1"/>
</dbReference>
<dbReference type="Proteomes" id="UP000199656">
    <property type="component" value="Unassembled WGS sequence"/>
</dbReference>
<dbReference type="InterPro" id="IPR050723">
    <property type="entry name" value="CFA/CMAS"/>
</dbReference>
<evidence type="ECO:0000256" key="1">
    <source>
        <dbReference type="ARBA" id="ARBA00010815"/>
    </source>
</evidence>
<evidence type="ECO:0000256" key="6">
    <source>
        <dbReference type="PIRSR" id="PIRSR003085-1"/>
    </source>
</evidence>
<evidence type="ECO:0000313" key="7">
    <source>
        <dbReference type="EMBL" id="SEA22434.1"/>
    </source>
</evidence>
<evidence type="ECO:0000256" key="3">
    <source>
        <dbReference type="ARBA" id="ARBA00022679"/>
    </source>
</evidence>
<evidence type="ECO:0000256" key="2">
    <source>
        <dbReference type="ARBA" id="ARBA00022603"/>
    </source>
</evidence>
<dbReference type="NCBIfam" id="NF008686">
    <property type="entry name" value="PRK11705.1"/>
    <property type="match status" value="1"/>
</dbReference>
<name>A0A1H3ZGK3_9BACT</name>